<sequence length="177" mass="20299">MKECLLCSAPLKLVKFKCAEGHVCKVCYEKVSLNFTQTIKTNTKEELLARLENEPTDAFEISRKVNQLILFDDNQQQLCLPNHKKYTKENLKPEFYPFSSILDCQVVEEQVEKIVKKKKQTLGTIKVVITFAGKQPVTRDIWLIPNLIDNTSMAYKTMRSLAESIIKEIDQSRNAAA</sequence>
<comment type="caution">
    <text evidence="1">The sequence shown here is derived from an EMBL/GenBank/DDBJ whole genome shotgun (WGS) entry which is preliminary data.</text>
</comment>
<dbReference type="Proteomes" id="UP000664601">
    <property type="component" value="Unassembled WGS sequence"/>
</dbReference>
<reference evidence="1 2" key="1">
    <citation type="submission" date="2021-03" db="EMBL/GenBank/DDBJ databases">
        <title>Enterococcal diversity collection.</title>
        <authorList>
            <person name="Gilmore M.S."/>
            <person name="Schwartzman J."/>
            <person name="Van Tyne D."/>
            <person name="Martin M."/>
            <person name="Earl A.M."/>
            <person name="Manson A.L."/>
            <person name="Straub T."/>
            <person name="Salamzade R."/>
            <person name="Saavedra J."/>
            <person name="Lebreton F."/>
            <person name="Prichula J."/>
            <person name="Schaufler K."/>
            <person name="Gaca A."/>
            <person name="Sgardioli B."/>
            <person name="Wagenaar J."/>
            <person name="Strong T."/>
        </authorList>
    </citation>
    <scope>NUCLEOTIDE SEQUENCE [LARGE SCALE GENOMIC DNA]</scope>
    <source>
        <strain evidence="1 2">669A</strain>
    </source>
</reference>
<dbReference type="EMBL" id="JAFREM010000012">
    <property type="protein sequence ID" value="MBO1306081.1"/>
    <property type="molecule type" value="Genomic_DNA"/>
</dbReference>
<gene>
    <name evidence="1" type="ORF">JZO70_07905</name>
</gene>
<accession>A0ABS3L8Y3</accession>
<protein>
    <recommendedName>
        <fullName evidence="3">DUF4428 domain-containing protein</fullName>
    </recommendedName>
</protein>
<evidence type="ECO:0000313" key="1">
    <source>
        <dbReference type="EMBL" id="MBO1306081.1"/>
    </source>
</evidence>
<proteinExistence type="predicted"/>
<name>A0ABS3L8Y3_9ENTE</name>
<dbReference type="RefSeq" id="WP_207673007.1">
    <property type="nucleotide sequence ID" value="NZ_JAFREM010000012.1"/>
</dbReference>
<evidence type="ECO:0000313" key="2">
    <source>
        <dbReference type="Proteomes" id="UP000664601"/>
    </source>
</evidence>
<evidence type="ECO:0008006" key="3">
    <source>
        <dbReference type="Google" id="ProtNLM"/>
    </source>
</evidence>
<keyword evidence="2" id="KW-1185">Reference proteome</keyword>
<organism evidence="1 2">
    <name type="scientific">Candidatus Enterococcus moelleringii</name>
    <dbReference type="NCBI Taxonomy" id="2815325"/>
    <lineage>
        <taxon>Bacteria</taxon>
        <taxon>Bacillati</taxon>
        <taxon>Bacillota</taxon>
        <taxon>Bacilli</taxon>
        <taxon>Lactobacillales</taxon>
        <taxon>Enterococcaceae</taxon>
        <taxon>Enterococcus</taxon>
    </lineage>
</organism>